<feature type="signal peptide" evidence="1">
    <location>
        <begin position="1"/>
        <end position="23"/>
    </location>
</feature>
<protein>
    <submittedName>
        <fullName evidence="2">SEL1-like repeat protein</fullName>
    </submittedName>
</protein>
<dbReference type="InterPro" id="IPR006597">
    <property type="entry name" value="Sel1-like"/>
</dbReference>
<sequence length="227" mass="26128">MPRRLLLLLVLIAGGLAFQPALAETTVSQRAIVSSHAFLKHHPDLRYRFQGLREYERGDYRRAMGRFLIAAQWADKPSQAMIAQMHFLGRGVPRDPVRGYIWMDLAAERGEARMVAERERYWEQLDESQRARVLELGPEVYARYGDEVTGPRLARVLEHGRRAMTGGRLGTSSQLDVVLPTTAGSITVRGEEFYQDIYWDLPSYWAWQIRDWDAVPNWRIETGAPSR</sequence>
<gene>
    <name evidence="2" type="ORF">WB794_05975</name>
</gene>
<dbReference type="EMBL" id="JBBDHC010000006">
    <property type="protein sequence ID" value="MEJ1249219.1"/>
    <property type="molecule type" value="Genomic_DNA"/>
</dbReference>
<evidence type="ECO:0000256" key="1">
    <source>
        <dbReference type="SAM" id="SignalP"/>
    </source>
</evidence>
<evidence type="ECO:0000313" key="2">
    <source>
        <dbReference type="EMBL" id="MEJ1249219.1"/>
    </source>
</evidence>
<dbReference type="AlphaFoldDB" id="A0AAW9R5Y8"/>
<keyword evidence="3" id="KW-1185">Reference proteome</keyword>
<dbReference type="InterPro" id="IPR011990">
    <property type="entry name" value="TPR-like_helical_dom_sf"/>
</dbReference>
<comment type="caution">
    <text evidence="2">The sequence shown here is derived from an EMBL/GenBank/DDBJ whole genome shotgun (WGS) entry which is preliminary data.</text>
</comment>
<dbReference type="Gene3D" id="1.25.40.10">
    <property type="entry name" value="Tetratricopeptide repeat domain"/>
    <property type="match status" value="1"/>
</dbReference>
<name>A0AAW9R5Y8_9GAMM</name>
<reference evidence="2 3" key="1">
    <citation type="journal article" date="2016" name="Antonie Van Leeuwenhoek">
        <title>Denitratimonas tolerans gen. nov., sp. nov., a denitrifying bacterium isolated from a bioreactor for tannery wastewater treatment.</title>
        <authorList>
            <person name="Han S.I."/>
            <person name="Kim J.O."/>
            <person name="Lee Y.R."/>
            <person name="Ekpeghere K.I."/>
            <person name="Koh S.C."/>
            <person name="Whang K.S."/>
        </authorList>
    </citation>
    <scope>NUCLEOTIDE SEQUENCE [LARGE SCALE GENOMIC DNA]</scope>
    <source>
        <strain evidence="2 3">KACC 17565</strain>
    </source>
</reference>
<accession>A0AAW9R5Y8</accession>
<dbReference type="RefSeq" id="WP_337334933.1">
    <property type="nucleotide sequence ID" value="NZ_JBBDHC010000006.1"/>
</dbReference>
<feature type="chain" id="PRO_5043824514" evidence="1">
    <location>
        <begin position="24"/>
        <end position="227"/>
    </location>
</feature>
<organism evidence="2 3">
    <name type="scientific">Denitratimonas tolerans</name>
    <dbReference type="NCBI Taxonomy" id="1338420"/>
    <lineage>
        <taxon>Bacteria</taxon>
        <taxon>Pseudomonadati</taxon>
        <taxon>Pseudomonadota</taxon>
        <taxon>Gammaproteobacteria</taxon>
        <taxon>Lysobacterales</taxon>
        <taxon>Lysobacteraceae</taxon>
        <taxon>Denitratimonas</taxon>
    </lineage>
</organism>
<dbReference type="SMART" id="SM00671">
    <property type="entry name" value="SEL1"/>
    <property type="match status" value="1"/>
</dbReference>
<keyword evidence="1" id="KW-0732">Signal</keyword>
<evidence type="ECO:0000313" key="3">
    <source>
        <dbReference type="Proteomes" id="UP001364472"/>
    </source>
</evidence>
<proteinExistence type="predicted"/>
<dbReference type="SUPFAM" id="SSF81901">
    <property type="entry name" value="HCP-like"/>
    <property type="match status" value="1"/>
</dbReference>
<dbReference type="Proteomes" id="UP001364472">
    <property type="component" value="Unassembled WGS sequence"/>
</dbReference>